<dbReference type="Proteomes" id="UP000886501">
    <property type="component" value="Unassembled WGS sequence"/>
</dbReference>
<evidence type="ECO:0000313" key="1">
    <source>
        <dbReference type="EMBL" id="KAF9647194.1"/>
    </source>
</evidence>
<sequence length="86" mass="9710">MSEPTWHTVTVTIPLLSEEHARIAKQVLDVDRELQPHAVKRVLEVQGNNLIAKLSTLTIRLARLSTNAFLENIDLIVHTLDEFGTQ</sequence>
<name>A0ACB6ZCA6_THEGA</name>
<reference evidence="1" key="1">
    <citation type="submission" date="2019-10" db="EMBL/GenBank/DDBJ databases">
        <authorList>
            <consortium name="DOE Joint Genome Institute"/>
            <person name="Kuo A."/>
            <person name="Miyauchi S."/>
            <person name="Kiss E."/>
            <person name="Drula E."/>
            <person name="Kohler A."/>
            <person name="Sanchez-Garcia M."/>
            <person name="Andreopoulos B."/>
            <person name="Barry K.W."/>
            <person name="Bonito G."/>
            <person name="Buee M."/>
            <person name="Carver A."/>
            <person name="Chen C."/>
            <person name="Cichocki N."/>
            <person name="Clum A."/>
            <person name="Culley D."/>
            <person name="Crous P.W."/>
            <person name="Fauchery L."/>
            <person name="Girlanda M."/>
            <person name="Hayes R."/>
            <person name="Keri Z."/>
            <person name="Labutti K."/>
            <person name="Lipzen A."/>
            <person name="Lombard V."/>
            <person name="Magnuson J."/>
            <person name="Maillard F."/>
            <person name="Morin E."/>
            <person name="Murat C."/>
            <person name="Nolan M."/>
            <person name="Ohm R."/>
            <person name="Pangilinan J."/>
            <person name="Pereira M."/>
            <person name="Perotto S."/>
            <person name="Peter M."/>
            <person name="Riley R."/>
            <person name="Sitrit Y."/>
            <person name="Stielow B."/>
            <person name="Szollosi G."/>
            <person name="Zifcakova L."/>
            <person name="Stursova M."/>
            <person name="Spatafora J.W."/>
            <person name="Tedersoo L."/>
            <person name="Vaario L.-M."/>
            <person name="Yamada A."/>
            <person name="Yan M."/>
            <person name="Wang P."/>
            <person name="Xu J."/>
            <person name="Bruns T."/>
            <person name="Baldrian P."/>
            <person name="Vilgalys R."/>
            <person name="Henrissat B."/>
            <person name="Grigoriev I.V."/>
            <person name="Hibbett D."/>
            <person name="Nagy L.G."/>
            <person name="Martin F.M."/>
        </authorList>
    </citation>
    <scope>NUCLEOTIDE SEQUENCE</scope>
    <source>
        <strain evidence="1">P2</strain>
    </source>
</reference>
<keyword evidence="2" id="KW-1185">Reference proteome</keyword>
<reference evidence="1" key="2">
    <citation type="journal article" date="2020" name="Nat. Commun.">
        <title>Large-scale genome sequencing of mycorrhizal fungi provides insights into the early evolution of symbiotic traits.</title>
        <authorList>
            <person name="Miyauchi S."/>
            <person name="Kiss E."/>
            <person name="Kuo A."/>
            <person name="Drula E."/>
            <person name="Kohler A."/>
            <person name="Sanchez-Garcia M."/>
            <person name="Morin E."/>
            <person name="Andreopoulos B."/>
            <person name="Barry K.W."/>
            <person name="Bonito G."/>
            <person name="Buee M."/>
            <person name="Carver A."/>
            <person name="Chen C."/>
            <person name="Cichocki N."/>
            <person name="Clum A."/>
            <person name="Culley D."/>
            <person name="Crous P.W."/>
            <person name="Fauchery L."/>
            <person name="Girlanda M."/>
            <person name="Hayes R.D."/>
            <person name="Keri Z."/>
            <person name="LaButti K."/>
            <person name="Lipzen A."/>
            <person name="Lombard V."/>
            <person name="Magnuson J."/>
            <person name="Maillard F."/>
            <person name="Murat C."/>
            <person name="Nolan M."/>
            <person name="Ohm R.A."/>
            <person name="Pangilinan J."/>
            <person name="Pereira M.F."/>
            <person name="Perotto S."/>
            <person name="Peter M."/>
            <person name="Pfister S."/>
            <person name="Riley R."/>
            <person name="Sitrit Y."/>
            <person name="Stielow J.B."/>
            <person name="Szollosi G."/>
            <person name="Zifcakova L."/>
            <person name="Stursova M."/>
            <person name="Spatafora J.W."/>
            <person name="Tedersoo L."/>
            <person name="Vaario L.M."/>
            <person name="Yamada A."/>
            <person name="Yan M."/>
            <person name="Wang P."/>
            <person name="Xu J."/>
            <person name="Bruns T."/>
            <person name="Baldrian P."/>
            <person name="Vilgalys R."/>
            <person name="Dunand C."/>
            <person name="Henrissat B."/>
            <person name="Grigoriev I.V."/>
            <person name="Hibbett D."/>
            <person name="Nagy L.G."/>
            <person name="Martin F.M."/>
        </authorList>
    </citation>
    <scope>NUCLEOTIDE SEQUENCE</scope>
    <source>
        <strain evidence="1">P2</strain>
    </source>
</reference>
<organism evidence="1 2">
    <name type="scientific">Thelephora ganbajun</name>
    <name type="common">Ganba fungus</name>
    <dbReference type="NCBI Taxonomy" id="370292"/>
    <lineage>
        <taxon>Eukaryota</taxon>
        <taxon>Fungi</taxon>
        <taxon>Dikarya</taxon>
        <taxon>Basidiomycota</taxon>
        <taxon>Agaricomycotina</taxon>
        <taxon>Agaricomycetes</taxon>
        <taxon>Thelephorales</taxon>
        <taxon>Thelephoraceae</taxon>
        <taxon>Thelephora</taxon>
    </lineage>
</organism>
<comment type="caution">
    <text evidence="1">The sequence shown here is derived from an EMBL/GenBank/DDBJ whole genome shotgun (WGS) entry which is preliminary data.</text>
</comment>
<accession>A0ACB6ZCA6</accession>
<proteinExistence type="predicted"/>
<evidence type="ECO:0000313" key="2">
    <source>
        <dbReference type="Proteomes" id="UP000886501"/>
    </source>
</evidence>
<dbReference type="EMBL" id="MU118039">
    <property type="protein sequence ID" value="KAF9647194.1"/>
    <property type="molecule type" value="Genomic_DNA"/>
</dbReference>
<gene>
    <name evidence="1" type="ORF">BDM02DRAFT_2743031</name>
</gene>
<protein>
    <submittedName>
        <fullName evidence="1">Transcription factor Pcc1</fullName>
    </submittedName>
</protein>